<protein>
    <submittedName>
        <fullName evidence="2">Uncharacterized protein</fullName>
    </submittedName>
</protein>
<name>A0A818BJS4_9BILA</name>
<evidence type="ECO:0000313" key="3">
    <source>
        <dbReference type="EMBL" id="CAF4381363.1"/>
    </source>
</evidence>
<dbReference type="AlphaFoldDB" id="A0A818BJS4"/>
<organism evidence="2 4">
    <name type="scientific">Rotaria socialis</name>
    <dbReference type="NCBI Taxonomy" id="392032"/>
    <lineage>
        <taxon>Eukaryota</taxon>
        <taxon>Metazoa</taxon>
        <taxon>Spiralia</taxon>
        <taxon>Gnathifera</taxon>
        <taxon>Rotifera</taxon>
        <taxon>Eurotatoria</taxon>
        <taxon>Bdelloidea</taxon>
        <taxon>Philodinida</taxon>
        <taxon>Philodinidae</taxon>
        <taxon>Rotaria</taxon>
    </lineage>
</organism>
<gene>
    <name evidence="3" type="ORF">HFQ381_LOCUS18763</name>
    <name evidence="2" type="ORF">LUA448_LOCUS18963</name>
</gene>
<dbReference type="Proteomes" id="UP000663833">
    <property type="component" value="Unassembled WGS sequence"/>
</dbReference>
<feature type="compositionally biased region" description="Polar residues" evidence="1">
    <location>
        <begin position="293"/>
        <end position="303"/>
    </location>
</feature>
<sequence length="309" mass="34313">MGCLKLTYTPKMEVVHRTSKTTPSGEGKRVQRWISVDPLSKQYPWNSPYAFSENRVIDSKELEGLEKISVHNYSFAPFNSFGGGYHGDGSNRKFGNKVNPASKLKENFRIGGEVKLDLATNKKIAEHAYGAWSQWLNTSPDFSDSQFEDGVNFKNGNLSFHLSGNNDEFLIPSGTPDIDVHFKMNFNKLEGNIFQVSGEVLGDRFPSNESYLTDQSGNKLFLGVSGPDNAVGDGFFGPFTELGGDGGEKMQKFSFKIKFDKDNNFDKVILNNGASYPIKEWNSIFTKLDPKNENTGTNVSSDGVKNGHK</sequence>
<reference evidence="2" key="1">
    <citation type="submission" date="2021-02" db="EMBL/GenBank/DDBJ databases">
        <authorList>
            <person name="Nowell W R."/>
        </authorList>
    </citation>
    <scope>NUCLEOTIDE SEQUENCE</scope>
</reference>
<evidence type="ECO:0000313" key="2">
    <source>
        <dbReference type="EMBL" id="CAF3415919.1"/>
    </source>
</evidence>
<evidence type="ECO:0000256" key="1">
    <source>
        <dbReference type="SAM" id="MobiDB-lite"/>
    </source>
</evidence>
<dbReference type="EMBL" id="CAJNYD010002394">
    <property type="protein sequence ID" value="CAF3415919.1"/>
    <property type="molecule type" value="Genomic_DNA"/>
</dbReference>
<dbReference type="Proteomes" id="UP000663851">
    <property type="component" value="Unassembled WGS sequence"/>
</dbReference>
<dbReference type="EMBL" id="CAJOBO010001471">
    <property type="protein sequence ID" value="CAF4381363.1"/>
    <property type="molecule type" value="Genomic_DNA"/>
</dbReference>
<proteinExistence type="predicted"/>
<feature type="region of interest" description="Disordered" evidence="1">
    <location>
        <begin position="289"/>
        <end position="309"/>
    </location>
</feature>
<comment type="caution">
    <text evidence="2">The sequence shown here is derived from an EMBL/GenBank/DDBJ whole genome shotgun (WGS) entry which is preliminary data.</text>
</comment>
<evidence type="ECO:0000313" key="4">
    <source>
        <dbReference type="Proteomes" id="UP000663833"/>
    </source>
</evidence>
<accession>A0A818BJS4</accession>